<evidence type="ECO:0000313" key="2">
    <source>
        <dbReference type="Proteomes" id="UP000746612"/>
    </source>
</evidence>
<accession>A0A9N8R8B6</accession>
<dbReference type="Proteomes" id="UP000746612">
    <property type="component" value="Unassembled WGS sequence"/>
</dbReference>
<dbReference type="AlphaFoldDB" id="A0A9N8R8B6"/>
<sequence>MSRLSAGSDDIYKRFMTYLMAQALLKANQAPASSELLHIMMTKISHRLCKLDELRNDKWLSTVHDIVSTASKNVNERWKRIRNHSEEQMDLTFLASIKMEDHLSFSLLKIDNFLMSISRRGNNNNTATFHPVAHVLSFNANSLLLVAADKAILHNYPMLKEYDAEVPTKIWQALLFQLKADMARLQHLERYLMSRKWTPSRPSVFRSFGNSMSFPVRYFQASSVLQNEKTVIEARAELDKQAKIREFYQLKDRYNDLMQQYNAKECGQIYQTSLGVRYLTHDPYCHRCSLMSQASNLQIIVHEWPLPTDTLEAQATVFELGIPHQFAEWRDVTYYFIHDVLAFKSLGERPNSFYPLDSYSGLSPWCTSEPSRLHLLSEAKPHLQTHRRLKFIAVSDVKDVYLENGLVYHYHDRANGSFISSFIQSMVVSELCTFKLPDRSQALDPFLVRTWLQPDRETPNKVLASQYKCPKHMTLGEFKALTVLPYGYRLQWMGILRQLAMPTIDFNQDETAIFLL</sequence>
<name>A0A9N8R8B6_GIBZA</name>
<evidence type="ECO:0000313" key="1">
    <source>
        <dbReference type="EMBL" id="CAG1972971.1"/>
    </source>
</evidence>
<gene>
    <name evidence="1" type="ORF">MDCFG202_LOCUS116874</name>
</gene>
<dbReference type="EMBL" id="CAJPIJ010000092">
    <property type="protein sequence ID" value="CAG1972971.1"/>
    <property type="molecule type" value="Genomic_DNA"/>
</dbReference>
<comment type="caution">
    <text evidence="1">The sequence shown here is derived from an EMBL/GenBank/DDBJ whole genome shotgun (WGS) entry which is preliminary data.</text>
</comment>
<organism evidence="1 2">
    <name type="scientific">Gibberella zeae</name>
    <name type="common">Wheat head blight fungus</name>
    <name type="synonym">Fusarium graminearum</name>
    <dbReference type="NCBI Taxonomy" id="5518"/>
    <lineage>
        <taxon>Eukaryota</taxon>
        <taxon>Fungi</taxon>
        <taxon>Dikarya</taxon>
        <taxon>Ascomycota</taxon>
        <taxon>Pezizomycotina</taxon>
        <taxon>Sordariomycetes</taxon>
        <taxon>Hypocreomycetidae</taxon>
        <taxon>Hypocreales</taxon>
        <taxon>Nectriaceae</taxon>
        <taxon>Fusarium</taxon>
    </lineage>
</organism>
<protein>
    <submittedName>
        <fullName evidence="1">Uncharacterized protein</fullName>
    </submittedName>
</protein>
<proteinExistence type="predicted"/>
<reference evidence="1" key="1">
    <citation type="submission" date="2021-03" db="EMBL/GenBank/DDBJ databases">
        <authorList>
            <person name="Alouane T."/>
            <person name="Langin T."/>
            <person name="Bonhomme L."/>
        </authorList>
    </citation>
    <scope>NUCLEOTIDE SEQUENCE</scope>
    <source>
        <strain evidence="1">MDC_Fg202</strain>
    </source>
</reference>